<protein>
    <submittedName>
        <fullName evidence="1">Uncharacterized protein</fullName>
    </submittedName>
</protein>
<gene>
    <name evidence="1" type="ORF">Micbo1qcDRAFT_164014</name>
</gene>
<sequence length="78" mass="8741">MSPAAPRQRLVQLDHNDAGFCRHRGAQPLYMMQSASTARCDILHCPGWAICQDQIAYPLSAVVWWFLASLVVDRRSVG</sequence>
<dbReference type="Proteomes" id="UP000070501">
    <property type="component" value="Unassembled WGS sequence"/>
</dbReference>
<dbReference type="AlphaFoldDB" id="A0A136IZT3"/>
<keyword evidence="2" id="KW-1185">Reference proteome</keyword>
<reference evidence="2" key="1">
    <citation type="submission" date="2016-02" db="EMBL/GenBank/DDBJ databases">
        <title>Draft genome sequence of Microdochium bolleyi, a fungal endophyte of beachgrass.</title>
        <authorList>
            <consortium name="DOE Joint Genome Institute"/>
            <person name="David A.S."/>
            <person name="May G."/>
            <person name="Haridas S."/>
            <person name="Lim J."/>
            <person name="Wang M."/>
            <person name="Labutti K."/>
            <person name="Lipzen A."/>
            <person name="Barry K."/>
            <person name="Grigoriev I.V."/>
        </authorList>
    </citation>
    <scope>NUCLEOTIDE SEQUENCE [LARGE SCALE GENOMIC DNA]</scope>
    <source>
        <strain evidence="2">J235TASD1</strain>
    </source>
</reference>
<evidence type="ECO:0000313" key="1">
    <source>
        <dbReference type="EMBL" id="KXJ90445.1"/>
    </source>
</evidence>
<evidence type="ECO:0000313" key="2">
    <source>
        <dbReference type="Proteomes" id="UP000070501"/>
    </source>
</evidence>
<proteinExistence type="predicted"/>
<organism evidence="1 2">
    <name type="scientific">Microdochium bolleyi</name>
    <dbReference type="NCBI Taxonomy" id="196109"/>
    <lineage>
        <taxon>Eukaryota</taxon>
        <taxon>Fungi</taxon>
        <taxon>Dikarya</taxon>
        <taxon>Ascomycota</taxon>
        <taxon>Pezizomycotina</taxon>
        <taxon>Sordariomycetes</taxon>
        <taxon>Xylariomycetidae</taxon>
        <taxon>Xylariales</taxon>
        <taxon>Microdochiaceae</taxon>
        <taxon>Microdochium</taxon>
    </lineage>
</organism>
<dbReference type="InParanoid" id="A0A136IZT3"/>
<accession>A0A136IZT3</accession>
<dbReference type="EMBL" id="KQ964252">
    <property type="protein sequence ID" value="KXJ90445.1"/>
    <property type="molecule type" value="Genomic_DNA"/>
</dbReference>
<name>A0A136IZT3_9PEZI</name>